<keyword evidence="2" id="KW-1185">Reference proteome</keyword>
<gene>
    <name evidence="1" type="ORF">HPS54_08255</name>
</gene>
<protein>
    <recommendedName>
        <fullName evidence="3">DUF4304 domain-containing protein</fullName>
    </recommendedName>
</protein>
<dbReference type="Proteomes" id="UP000820977">
    <property type="component" value="Unassembled WGS sequence"/>
</dbReference>
<name>A0ABX2B3C6_9BACT</name>
<accession>A0ABX2B3C6</accession>
<comment type="caution">
    <text evidence="1">The sequence shown here is derived from an EMBL/GenBank/DDBJ whole genome shotgun (WGS) entry which is preliminary data.</text>
</comment>
<reference evidence="1 2" key="1">
    <citation type="submission" date="2020-05" db="EMBL/GenBank/DDBJ databases">
        <title>Distinct polysaccharide utilization as determinants for interspecies competition between intestinal Prevotella spp.</title>
        <authorList>
            <person name="Galvez E.J.C."/>
            <person name="Iljazovic A."/>
            <person name="Strowig T."/>
        </authorList>
    </citation>
    <scope>NUCLEOTIDE SEQUENCE [LARGE SCALE GENOMIC DNA]</scope>
    <source>
        <strain evidence="1 2">PCHR</strain>
    </source>
</reference>
<evidence type="ECO:0000313" key="1">
    <source>
        <dbReference type="EMBL" id="NPE25502.1"/>
    </source>
</evidence>
<dbReference type="RefSeq" id="WP_172344962.1">
    <property type="nucleotide sequence ID" value="NZ_CASYYZ010000040.1"/>
</dbReference>
<evidence type="ECO:0000313" key="2">
    <source>
        <dbReference type="Proteomes" id="UP000820977"/>
    </source>
</evidence>
<dbReference type="EMBL" id="JABKKJ010000012">
    <property type="protein sequence ID" value="NPE25502.1"/>
    <property type="molecule type" value="Genomic_DNA"/>
</dbReference>
<evidence type="ECO:0008006" key="3">
    <source>
        <dbReference type="Google" id="ProtNLM"/>
    </source>
</evidence>
<organism evidence="1 2">
    <name type="scientific">Xylanibacter caecicola</name>
    <dbReference type="NCBI Taxonomy" id="2736294"/>
    <lineage>
        <taxon>Bacteria</taxon>
        <taxon>Pseudomonadati</taxon>
        <taxon>Bacteroidota</taxon>
        <taxon>Bacteroidia</taxon>
        <taxon>Bacteroidales</taxon>
        <taxon>Prevotellaceae</taxon>
        <taxon>Xylanibacter</taxon>
    </lineage>
</organism>
<sequence length="231" mass="27052">MIKNYITYNYQLNKKLKGLGFKRKNKNSFIRKHEEAIQSLCWGHYTSYGEPHVKYYSITAYIDFPVVDKKVKDIGVIVESIGQGLGYFMPVPGYKEWRLADDATETEVETVINEIVTITELYVIPFLNKYSLLKNLIIGIENNELKFCMNFKCLLPILYLVNGQRDKACLYMEETLNKMKAIHAVRINENKKLQELYGTDNIGMNMNKTFENYKMYVEKFNGYLHDNISED</sequence>
<proteinExistence type="predicted"/>